<protein>
    <submittedName>
        <fullName evidence="2">Uncharacterized protein</fullName>
    </submittedName>
</protein>
<dbReference type="WBParaSite" id="nRc.2.0.1.t20726-RA">
    <property type="protein sequence ID" value="nRc.2.0.1.t20726-RA"/>
    <property type="gene ID" value="nRc.2.0.1.g20726"/>
</dbReference>
<organism evidence="1 2">
    <name type="scientific">Romanomermis culicivorax</name>
    <name type="common">Nematode worm</name>
    <dbReference type="NCBI Taxonomy" id="13658"/>
    <lineage>
        <taxon>Eukaryota</taxon>
        <taxon>Metazoa</taxon>
        <taxon>Ecdysozoa</taxon>
        <taxon>Nematoda</taxon>
        <taxon>Enoplea</taxon>
        <taxon>Dorylaimia</taxon>
        <taxon>Mermithida</taxon>
        <taxon>Mermithoidea</taxon>
        <taxon>Mermithidae</taxon>
        <taxon>Romanomermis</taxon>
    </lineage>
</organism>
<accession>A0A915J2N6</accession>
<proteinExistence type="predicted"/>
<sequence length="167" mass="18719">CFALVLYQIIRSYCRIEPTFFQVFDCDVFDCDVLDCDVLDESIFPNLLSFFVERGSFSSRLTFNEAPIGPKLRLKLGFGFLDDDCTFEILPILDDGASTSLMDNDEPPTASTPPKLRPGFLSRSDAATPCFLSTLTDANFRDIRLLDKKLSGLPSRRRPLIFLAAGE</sequence>
<evidence type="ECO:0000313" key="2">
    <source>
        <dbReference type="WBParaSite" id="nRc.2.0.1.t20726-RA"/>
    </source>
</evidence>
<name>A0A915J2N6_ROMCU</name>
<keyword evidence="1" id="KW-1185">Reference proteome</keyword>
<evidence type="ECO:0000313" key="1">
    <source>
        <dbReference type="Proteomes" id="UP000887565"/>
    </source>
</evidence>
<dbReference type="Proteomes" id="UP000887565">
    <property type="component" value="Unplaced"/>
</dbReference>
<dbReference type="AlphaFoldDB" id="A0A915J2N6"/>
<reference evidence="2" key="1">
    <citation type="submission" date="2022-11" db="UniProtKB">
        <authorList>
            <consortium name="WormBaseParasite"/>
        </authorList>
    </citation>
    <scope>IDENTIFICATION</scope>
</reference>